<organism evidence="3 4">
    <name type="scientific">Streptomyces beijiangensis</name>
    <dbReference type="NCBI Taxonomy" id="163361"/>
    <lineage>
        <taxon>Bacteria</taxon>
        <taxon>Bacillati</taxon>
        <taxon>Actinomycetota</taxon>
        <taxon>Actinomycetes</taxon>
        <taxon>Kitasatosporales</taxon>
        <taxon>Streptomycetaceae</taxon>
        <taxon>Streptomyces</taxon>
    </lineage>
</organism>
<reference evidence="3" key="1">
    <citation type="submission" date="2021-03" db="EMBL/GenBank/DDBJ databases">
        <title>Streptomyces poriferae sp. nov., a novel marine sponge-derived Actinobacteria species with anti-MRSA activity.</title>
        <authorList>
            <person name="Sandoval-Powers M."/>
            <person name="Kralova S."/>
            <person name="Nguyen G.-S."/>
            <person name="Fawwal D."/>
            <person name="Degnes K."/>
            <person name="Klinkenberg G."/>
            <person name="Sletta H."/>
            <person name="Wentzel A."/>
            <person name="Liles M.R."/>
        </authorList>
    </citation>
    <scope>NUCLEOTIDE SEQUENCE</scope>
    <source>
        <strain evidence="3">DSM 41794</strain>
    </source>
</reference>
<comment type="caution">
    <text evidence="3">The sequence shown here is derived from an EMBL/GenBank/DDBJ whole genome shotgun (WGS) entry which is preliminary data.</text>
</comment>
<dbReference type="InterPro" id="IPR025565">
    <property type="entry name" value="DUF4328"/>
</dbReference>
<dbReference type="RefSeq" id="WP_206959653.1">
    <property type="nucleotide sequence ID" value="NZ_BAAAJJ010000002.1"/>
</dbReference>
<evidence type="ECO:0000313" key="3">
    <source>
        <dbReference type="EMBL" id="MBO0510658.1"/>
    </source>
</evidence>
<feature type="transmembrane region" description="Helical" evidence="1">
    <location>
        <begin position="161"/>
        <end position="180"/>
    </location>
</feature>
<dbReference type="AlphaFoldDB" id="A0A939F2H7"/>
<accession>A0A939F2H7</accession>
<name>A0A939F2H7_9ACTN</name>
<evidence type="ECO:0000313" key="4">
    <source>
        <dbReference type="Proteomes" id="UP000664167"/>
    </source>
</evidence>
<keyword evidence="1" id="KW-0812">Transmembrane</keyword>
<feature type="transmembrane region" description="Helical" evidence="1">
    <location>
        <begin position="192"/>
        <end position="214"/>
    </location>
</feature>
<dbReference type="EMBL" id="JAFLRJ010000017">
    <property type="protein sequence ID" value="MBO0510658.1"/>
    <property type="molecule type" value="Genomic_DNA"/>
</dbReference>
<dbReference type="Pfam" id="PF14219">
    <property type="entry name" value="DUF4328"/>
    <property type="match status" value="1"/>
</dbReference>
<keyword evidence="1" id="KW-0472">Membrane</keyword>
<feature type="transmembrane region" description="Helical" evidence="1">
    <location>
        <begin position="27"/>
        <end position="48"/>
    </location>
</feature>
<keyword evidence="1" id="KW-1133">Transmembrane helix</keyword>
<dbReference type="Proteomes" id="UP000664167">
    <property type="component" value="Unassembled WGS sequence"/>
</dbReference>
<evidence type="ECO:0000259" key="2">
    <source>
        <dbReference type="Pfam" id="PF14219"/>
    </source>
</evidence>
<sequence length="233" mass="25232">MSNTPAFIPPRELRAAGLPVLKSPKGLSVAVTVLLVLCAATDVLSIVAEAHGYRLLGRIGTYTVEEGRRADDRIGLANTFRGQALVCTAVVFIIWFRRVRVNAGVFAPDRVHKGVGWAIGGWFVPIGNLWIPRQVAGEVWDASTQTAPDGSWRKVSQLPVTVWWTAWVSSLLLGRLTMLVDRSDVTGVSRDSMGIAMVTDAVDIVAAVLAILFVRKLTRLQHIKATQGPRAAA</sequence>
<protein>
    <submittedName>
        <fullName evidence="3">DUF4328 domain-containing protein</fullName>
    </submittedName>
</protein>
<evidence type="ECO:0000256" key="1">
    <source>
        <dbReference type="SAM" id="Phobius"/>
    </source>
</evidence>
<proteinExistence type="predicted"/>
<keyword evidence="4" id="KW-1185">Reference proteome</keyword>
<feature type="domain" description="DUF4328" evidence="2">
    <location>
        <begin position="68"/>
        <end position="219"/>
    </location>
</feature>
<gene>
    <name evidence="3" type="ORF">J0695_02360</name>
</gene>